<comment type="caution">
    <text evidence="2">The sequence shown here is derived from an EMBL/GenBank/DDBJ whole genome shotgun (WGS) entry which is preliminary data.</text>
</comment>
<dbReference type="SUPFAM" id="SSF53448">
    <property type="entry name" value="Nucleotide-diphospho-sugar transferases"/>
    <property type="match status" value="1"/>
</dbReference>
<evidence type="ECO:0000259" key="1">
    <source>
        <dbReference type="Pfam" id="PF00535"/>
    </source>
</evidence>
<keyword evidence="2" id="KW-0808">Transferase</keyword>
<dbReference type="PANTHER" id="PTHR22916">
    <property type="entry name" value="GLYCOSYLTRANSFERASE"/>
    <property type="match status" value="1"/>
</dbReference>
<sequence>MKTSVVLATYNGQKFLNDQILSIVNQTIVPDEILVFDDQSTDNTMNIIMKYVRNYPKINWKVKVNSRNQGFKNNFHQLINSAQGDIIFLSDQDDIWNHDKIEKMINEFKNNSQIKVLVTDFTNLVMSDGIKDRNAEKIICGKKIKENLFFVELRRENYLNARPGWTFAFKSEVRDLYNEIFELSNELYHDEVLWYSGLLLQGLYYFKFNSGYWRRFGDSVTALNSDEKKVERFMNLLGNRKERSCDLVKIYKLAKRLGVRPIQKFGIYVYFRNVFFKIICKLEGWNR</sequence>
<reference evidence="2 3" key="1">
    <citation type="submission" date="2019-02" db="EMBL/GenBank/DDBJ databases">
        <title>Bacteria dissemination in different level of health care in South Africa: the effectiveness of infections prevention and control.</title>
        <authorList>
            <person name="Shobo C."/>
            <person name="Amoako D.G."/>
            <person name="Allam M."/>
            <person name="Ismail A."/>
            <person name="Bester L.A."/>
            <person name="Essack S.Y."/>
        </authorList>
    </citation>
    <scope>NUCLEOTIDE SEQUENCE [LARGE SCALE GENOMIC DNA]</scope>
    <source>
        <strain evidence="2 3">2SIL2</strain>
    </source>
</reference>
<organism evidence="2 3">
    <name type="scientific">Enterococcus faecalis</name>
    <name type="common">Streptococcus faecalis</name>
    <dbReference type="NCBI Taxonomy" id="1351"/>
    <lineage>
        <taxon>Bacteria</taxon>
        <taxon>Bacillati</taxon>
        <taxon>Bacillota</taxon>
        <taxon>Bacilli</taxon>
        <taxon>Lactobacillales</taxon>
        <taxon>Enterococcaceae</taxon>
        <taxon>Enterococcus</taxon>
    </lineage>
</organism>
<dbReference type="InterPro" id="IPR001173">
    <property type="entry name" value="Glyco_trans_2-like"/>
</dbReference>
<evidence type="ECO:0000313" key="3">
    <source>
        <dbReference type="Proteomes" id="UP000305511"/>
    </source>
</evidence>
<dbReference type="GO" id="GO:0016758">
    <property type="term" value="F:hexosyltransferase activity"/>
    <property type="evidence" value="ECO:0007669"/>
    <property type="project" value="UniProtKB-ARBA"/>
</dbReference>
<dbReference type="Proteomes" id="UP000305511">
    <property type="component" value="Unassembled WGS sequence"/>
</dbReference>
<dbReference type="Gene3D" id="3.90.550.10">
    <property type="entry name" value="Spore Coat Polysaccharide Biosynthesis Protein SpsA, Chain A"/>
    <property type="match status" value="1"/>
</dbReference>
<accession>A0A4U3M9J6</accession>
<evidence type="ECO:0000313" key="2">
    <source>
        <dbReference type="EMBL" id="TKK84196.1"/>
    </source>
</evidence>
<feature type="domain" description="Glycosyltransferase 2-like" evidence="1">
    <location>
        <begin position="4"/>
        <end position="120"/>
    </location>
</feature>
<name>A0A4U3M9J6_ENTFL</name>
<dbReference type="EMBL" id="SIYF01000245">
    <property type="protein sequence ID" value="TKK84196.1"/>
    <property type="molecule type" value="Genomic_DNA"/>
</dbReference>
<gene>
    <name evidence="2" type="ORF">EY666_10615</name>
</gene>
<proteinExistence type="predicted"/>
<dbReference type="RefSeq" id="WP_005874274.1">
    <property type="nucleotide sequence ID" value="NZ_CABHCW010000007.1"/>
</dbReference>
<protein>
    <submittedName>
        <fullName evidence="2">Glycosyltransferase</fullName>
    </submittedName>
</protein>
<dbReference type="AlphaFoldDB" id="A0A4U3M9J6"/>
<dbReference type="InterPro" id="IPR029044">
    <property type="entry name" value="Nucleotide-diphossugar_trans"/>
</dbReference>
<dbReference type="Pfam" id="PF00535">
    <property type="entry name" value="Glycos_transf_2"/>
    <property type="match status" value="1"/>
</dbReference>
<dbReference type="PANTHER" id="PTHR22916:SF3">
    <property type="entry name" value="UDP-GLCNAC:BETAGAL BETA-1,3-N-ACETYLGLUCOSAMINYLTRANSFERASE-LIKE PROTEIN 1"/>
    <property type="match status" value="1"/>
</dbReference>